<dbReference type="Proteomes" id="UP000595095">
    <property type="component" value="Chromosome"/>
</dbReference>
<dbReference type="RefSeq" id="WP_195810148.1">
    <property type="nucleotide sequence ID" value="NZ_CP064795.1"/>
</dbReference>
<dbReference type="AlphaFoldDB" id="A0A7S9DWD1"/>
<name>A0A7S9DWD1_9ALTE</name>
<evidence type="ECO:0000313" key="2">
    <source>
        <dbReference type="Proteomes" id="UP000595095"/>
    </source>
</evidence>
<proteinExistence type="predicted"/>
<gene>
    <name evidence="1" type="ORF">IT774_13055</name>
</gene>
<dbReference type="EMBL" id="CP064795">
    <property type="protein sequence ID" value="QPG05057.1"/>
    <property type="molecule type" value="Genomic_DNA"/>
</dbReference>
<keyword evidence="2" id="KW-1185">Reference proteome</keyword>
<evidence type="ECO:0000313" key="1">
    <source>
        <dbReference type="EMBL" id="QPG05057.1"/>
    </source>
</evidence>
<accession>A0A7S9DWD1</accession>
<reference evidence="1 2" key="1">
    <citation type="submission" date="2020-11" db="EMBL/GenBank/DDBJ databases">
        <title>Complete genome sequence for Salinimonas sp. strain G2-b.</title>
        <authorList>
            <person name="Park S.-J."/>
        </authorList>
    </citation>
    <scope>NUCLEOTIDE SEQUENCE [LARGE SCALE GENOMIC DNA]</scope>
    <source>
        <strain evidence="1 2">G2-b</strain>
    </source>
</reference>
<dbReference type="KEGG" id="smaa:IT774_13055"/>
<sequence length="234" mass="26583">MVNPLQAMASGLDTNQTNFFVAQHQLDTAPLHYTEICTALYERELFTLATSAYPDTARLQQRLKGLSYHIRRAAYFMAASNTPLTLDSHNASWTAKQRTQNPATKITDETNQHWFERYATHGLVVGIMVQEVSGVHIELDSIDRVMAEKSCLHTNKYGWFSFSGRTEEASPGAYAERQLCRPDKTLITAACCGHQWSHKGRVSPRPLSLREILLASTINWKHFRTPHKHMARPE</sequence>
<protein>
    <submittedName>
        <fullName evidence="1">Uncharacterized protein</fullName>
    </submittedName>
</protein>
<organism evidence="1 2">
    <name type="scientific">Salinimonas marina</name>
    <dbReference type="NCBI Taxonomy" id="2785918"/>
    <lineage>
        <taxon>Bacteria</taxon>
        <taxon>Pseudomonadati</taxon>
        <taxon>Pseudomonadota</taxon>
        <taxon>Gammaproteobacteria</taxon>
        <taxon>Alteromonadales</taxon>
        <taxon>Alteromonadaceae</taxon>
        <taxon>Alteromonas/Salinimonas group</taxon>
        <taxon>Salinimonas</taxon>
    </lineage>
</organism>